<proteinExistence type="predicted"/>
<gene>
    <name evidence="2" type="primary">OJ1717_A09.21</name>
</gene>
<dbReference type="EMBL" id="AP004071">
    <property type="protein sequence ID" value="BAD07570.1"/>
    <property type="molecule type" value="Genomic_DNA"/>
</dbReference>
<reference evidence="3" key="2">
    <citation type="journal article" date="2008" name="Nucleic Acids Res.">
        <title>The rice annotation project database (RAP-DB): 2008 update.</title>
        <authorList>
            <consortium name="The rice annotation project (RAP)"/>
        </authorList>
    </citation>
    <scope>GENOME REANNOTATION</scope>
    <source>
        <strain evidence="3">cv. Nipponbare</strain>
    </source>
</reference>
<sequence>MPFREVTMMALMLNIRGIMEVAAINNLGDTMKATTEHYSWRGHGTNDHKALAYITWMDVLIQEASICLIGTLSFGSD</sequence>
<dbReference type="Proteomes" id="UP000000763">
    <property type="component" value="Chromosome 2"/>
</dbReference>
<keyword evidence="1" id="KW-0732">Signal</keyword>
<evidence type="ECO:0000313" key="3">
    <source>
        <dbReference type="Proteomes" id="UP000000763"/>
    </source>
</evidence>
<feature type="signal peptide" evidence="1">
    <location>
        <begin position="1"/>
        <end position="23"/>
    </location>
</feature>
<accession>Q6ZHC9</accession>
<dbReference type="AlphaFoldDB" id="Q6ZHC9"/>
<feature type="chain" id="PRO_5004282821" evidence="1">
    <location>
        <begin position="24"/>
        <end position="77"/>
    </location>
</feature>
<evidence type="ECO:0000256" key="1">
    <source>
        <dbReference type="SAM" id="SignalP"/>
    </source>
</evidence>
<reference evidence="3" key="1">
    <citation type="journal article" date="2005" name="Nature">
        <title>The map-based sequence of the rice genome.</title>
        <authorList>
            <consortium name="International rice genome sequencing project (IRGSP)"/>
            <person name="Matsumoto T."/>
            <person name="Wu J."/>
            <person name="Kanamori H."/>
            <person name="Katayose Y."/>
            <person name="Fujisawa M."/>
            <person name="Namiki N."/>
            <person name="Mizuno H."/>
            <person name="Yamamoto K."/>
            <person name="Antonio B.A."/>
            <person name="Baba T."/>
            <person name="Sakata K."/>
            <person name="Nagamura Y."/>
            <person name="Aoki H."/>
            <person name="Arikawa K."/>
            <person name="Arita K."/>
            <person name="Bito T."/>
            <person name="Chiden Y."/>
            <person name="Fujitsuka N."/>
            <person name="Fukunaka R."/>
            <person name="Hamada M."/>
            <person name="Harada C."/>
            <person name="Hayashi A."/>
            <person name="Hijishita S."/>
            <person name="Honda M."/>
            <person name="Hosokawa S."/>
            <person name="Ichikawa Y."/>
            <person name="Idonuma A."/>
            <person name="Iijima M."/>
            <person name="Ikeda M."/>
            <person name="Ikeno M."/>
            <person name="Ito K."/>
            <person name="Ito S."/>
            <person name="Ito T."/>
            <person name="Ito Y."/>
            <person name="Ito Y."/>
            <person name="Iwabuchi A."/>
            <person name="Kamiya K."/>
            <person name="Karasawa W."/>
            <person name="Kurita K."/>
            <person name="Katagiri S."/>
            <person name="Kikuta A."/>
            <person name="Kobayashi H."/>
            <person name="Kobayashi N."/>
            <person name="Machita K."/>
            <person name="Maehara T."/>
            <person name="Masukawa M."/>
            <person name="Mizubayashi T."/>
            <person name="Mukai Y."/>
            <person name="Nagasaki H."/>
            <person name="Nagata Y."/>
            <person name="Naito S."/>
            <person name="Nakashima M."/>
            <person name="Nakama Y."/>
            <person name="Nakamichi Y."/>
            <person name="Nakamura M."/>
            <person name="Meguro A."/>
            <person name="Negishi M."/>
            <person name="Ohta I."/>
            <person name="Ohta T."/>
            <person name="Okamoto M."/>
            <person name="Ono N."/>
            <person name="Saji S."/>
            <person name="Sakaguchi M."/>
            <person name="Sakai K."/>
            <person name="Shibata M."/>
            <person name="Shimokawa T."/>
            <person name="Song J."/>
            <person name="Takazaki Y."/>
            <person name="Terasawa K."/>
            <person name="Tsugane M."/>
            <person name="Tsuji K."/>
            <person name="Ueda S."/>
            <person name="Waki K."/>
            <person name="Yamagata H."/>
            <person name="Yamamoto M."/>
            <person name="Yamamoto S."/>
            <person name="Yamane H."/>
            <person name="Yoshiki S."/>
            <person name="Yoshihara R."/>
            <person name="Yukawa K."/>
            <person name="Zhong H."/>
            <person name="Yano M."/>
            <person name="Yuan Q."/>
            <person name="Ouyang S."/>
            <person name="Liu J."/>
            <person name="Jones K.M."/>
            <person name="Gansberger K."/>
            <person name="Moffat K."/>
            <person name="Hill J."/>
            <person name="Bera J."/>
            <person name="Fadrosh D."/>
            <person name="Jin S."/>
            <person name="Johri S."/>
            <person name="Kim M."/>
            <person name="Overton L."/>
            <person name="Reardon M."/>
            <person name="Tsitrin T."/>
            <person name="Vuong H."/>
            <person name="Weaver B."/>
            <person name="Ciecko A."/>
            <person name="Tallon L."/>
            <person name="Jackson J."/>
            <person name="Pai G."/>
            <person name="Aken S.V."/>
            <person name="Utterback T."/>
            <person name="Reidmuller S."/>
            <person name="Feldblyum T."/>
            <person name="Hsiao J."/>
            <person name="Zismann V."/>
            <person name="Iobst S."/>
            <person name="de Vazeille A.R."/>
            <person name="Buell C.R."/>
            <person name="Ying K."/>
            <person name="Li Y."/>
            <person name="Lu T."/>
            <person name="Huang Y."/>
            <person name="Zhao Q."/>
            <person name="Feng Q."/>
            <person name="Zhang L."/>
            <person name="Zhu J."/>
            <person name="Weng Q."/>
            <person name="Mu J."/>
            <person name="Lu Y."/>
            <person name="Fan D."/>
            <person name="Liu Y."/>
            <person name="Guan J."/>
            <person name="Zhang Y."/>
            <person name="Yu S."/>
            <person name="Liu X."/>
            <person name="Zhang Y."/>
            <person name="Hong G."/>
            <person name="Han B."/>
            <person name="Choisne N."/>
            <person name="Demange N."/>
            <person name="Orjeda G."/>
            <person name="Samain S."/>
            <person name="Cattolico L."/>
            <person name="Pelletier E."/>
            <person name="Couloux A."/>
            <person name="Segurens B."/>
            <person name="Wincker P."/>
            <person name="D'Hont A."/>
            <person name="Scarpelli C."/>
            <person name="Weissenbach J."/>
            <person name="Salanoubat M."/>
            <person name="Quetier F."/>
            <person name="Yu Y."/>
            <person name="Kim H.R."/>
            <person name="Rambo T."/>
            <person name="Currie J."/>
            <person name="Collura K."/>
            <person name="Luo M."/>
            <person name="Yang T."/>
            <person name="Ammiraju J.S.S."/>
            <person name="Engler F."/>
            <person name="Soderlund C."/>
            <person name="Wing R.A."/>
            <person name="Palmer L.E."/>
            <person name="de la Bastide M."/>
            <person name="Spiegel L."/>
            <person name="Nascimento L."/>
            <person name="Zutavern T."/>
            <person name="O'Shaughnessy A."/>
            <person name="Dike S."/>
            <person name="Dedhia N."/>
            <person name="Preston R."/>
            <person name="Balija V."/>
            <person name="McCombie W.R."/>
            <person name="Chow T."/>
            <person name="Chen H."/>
            <person name="Chung M."/>
            <person name="Chen C."/>
            <person name="Shaw J."/>
            <person name="Wu H."/>
            <person name="Hsiao K."/>
            <person name="Chao Y."/>
            <person name="Chu M."/>
            <person name="Cheng C."/>
            <person name="Hour A."/>
            <person name="Lee P."/>
            <person name="Lin S."/>
            <person name="Lin Y."/>
            <person name="Liou J."/>
            <person name="Liu S."/>
            <person name="Hsing Y."/>
            <person name="Raghuvanshi S."/>
            <person name="Mohanty A."/>
            <person name="Bharti A.K."/>
            <person name="Gaur A."/>
            <person name="Gupta V."/>
            <person name="Kumar D."/>
            <person name="Ravi V."/>
            <person name="Vij S."/>
            <person name="Kapur A."/>
            <person name="Khurana P."/>
            <person name="Khurana P."/>
            <person name="Khurana J.P."/>
            <person name="Tyagi A.K."/>
            <person name="Gaikwad K."/>
            <person name="Singh A."/>
            <person name="Dalal V."/>
            <person name="Srivastava S."/>
            <person name="Dixit A."/>
            <person name="Pal A.K."/>
            <person name="Ghazi I.A."/>
            <person name="Yadav M."/>
            <person name="Pandit A."/>
            <person name="Bhargava A."/>
            <person name="Sureshbabu K."/>
            <person name="Batra K."/>
            <person name="Sharma T.R."/>
            <person name="Mohapatra T."/>
            <person name="Singh N.K."/>
            <person name="Messing J."/>
            <person name="Nelson A.B."/>
            <person name="Fuks G."/>
            <person name="Kavchok S."/>
            <person name="Keizer G."/>
            <person name="Linton E."/>
            <person name="Llaca V."/>
            <person name="Song R."/>
            <person name="Tanyolac B."/>
            <person name="Young S."/>
            <person name="Ho-Il K."/>
            <person name="Hahn J.H."/>
            <person name="Sangsakoo G."/>
            <person name="Vanavichit A."/>
            <person name="de Mattos Luiz.A.T."/>
            <person name="Zimmer P.D."/>
            <person name="Malone G."/>
            <person name="Dellagostin O."/>
            <person name="de Oliveira A.C."/>
            <person name="Bevan M."/>
            <person name="Bancroft I."/>
            <person name="Minx P."/>
            <person name="Cordum H."/>
            <person name="Wilson R."/>
            <person name="Cheng Z."/>
            <person name="Jin W."/>
            <person name="Jiang J."/>
            <person name="Leong S.A."/>
            <person name="Iwama H."/>
            <person name="Gojobori T."/>
            <person name="Itoh T."/>
            <person name="Niimura Y."/>
            <person name="Fujii Y."/>
            <person name="Habara T."/>
            <person name="Sakai H."/>
            <person name="Sato Y."/>
            <person name="Wilson G."/>
            <person name="Kumar K."/>
            <person name="McCouch S."/>
            <person name="Juretic N."/>
            <person name="Hoen D."/>
            <person name="Wright S."/>
            <person name="Bruskiewich R."/>
            <person name="Bureau T."/>
            <person name="Miyao A."/>
            <person name="Hirochika H."/>
            <person name="Nishikawa T."/>
            <person name="Kadowaki K."/>
            <person name="Sugiura M."/>
            <person name="Burr B."/>
            <person name="Sasaki T."/>
        </authorList>
    </citation>
    <scope>NUCLEOTIDE SEQUENCE [LARGE SCALE GENOMIC DNA]</scope>
    <source>
        <strain evidence="3">cv. Nipponbare</strain>
    </source>
</reference>
<protein>
    <submittedName>
        <fullName evidence="2">Uncharacterized protein</fullName>
    </submittedName>
</protein>
<evidence type="ECO:0000313" key="2">
    <source>
        <dbReference type="EMBL" id="BAD07570.1"/>
    </source>
</evidence>
<organism evidence="2 3">
    <name type="scientific">Oryza sativa subsp. japonica</name>
    <name type="common">Rice</name>
    <dbReference type="NCBI Taxonomy" id="39947"/>
    <lineage>
        <taxon>Eukaryota</taxon>
        <taxon>Viridiplantae</taxon>
        <taxon>Streptophyta</taxon>
        <taxon>Embryophyta</taxon>
        <taxon>Tracheophyta</taxon>
        <taxon>Spermatophyta</taxon>
        <taxon>Magnoliopsida</taxon>
        <taxon>Liliopsida</taxon>
        <taxon>Poales</taxon>
        <taxon>Poaceae</taxon>
        <taxon>BOP clade</taxon>
        <taxon>Oryzoideae</taxon>
        <taxon>Oryzeae</taxon>
        <taxon>Oryzinae</taxon>
        <taxon>Oryza</taxon>
        <taxon>Oryza sativa</taxon>
    </lineage>
</organism>
<name>Q6ZHC9_ORYSJ</name>